<dbReference type="STRING" id="1499688.BN000_01416"/>
<keyword evidence="3" id="KW-1185">Reference proteome</keyword>
<accession>A0A0U1NUS9</accession>
<name>A0A0U1NUS9_9BACI</name>
<dbReference type="OrthoDB" id="1885681at2"/>
<reference evidence="3" key="1">
    <citation type="submission" date="2015-05" db="EMBL/GenBank/DDBJ databases">
        <authorList>
            <person name="Urmite Genomes"/>
        </authorList>
    </citation>
    <scope>NUCLEOTIDE SEQUENCE [LARGE SCALE GENOMIC DNA]</scope>
    <source>
        <strain evidence="3">LF1</strain>
    </source>
</reference>
<evidence type="ECO:0000313" key="2">
    <source>
        <dbReference type="EMBL" id="CRK81512.1"/>
    </source>
</evidence>
<dbReference type="PROSITE" id="PS51257">
    <property type="entry name" value="PROKAR_LIPOPROTEIN"/>
    <property type="match status" value="1"/>
</dbReference>
<dbReference type="RefSeq" id="WP_090632680.1">
    <property type="nucleotide sequence ID" value="NZ_CVRB01000001.1"/>
</dbReference>
<dbReference type="Proteomes" id="UP000199087">
    <property type="component" value="Unassembled WGS sequence"/>
</dbReference>
<proteinExistence type="predicted"/>
<keyword evidence="1" id="KW-0732">Signal</keyword>
<protein>
    <submittedName>
        <fullName evidence="2">Peptidase M75, Imelysin</fullName>
    </submittedName>
</protein>
<gene>
    <name evidence="2" type="ORF">BN000_01416</name>
</gene>
<dbReference type="EMBL" id="CVRB01000001">
    <property type="protein sequence ID" value="CRK81512.1"/>
    <property type="molecule type" value="Genomic_DNA"/>
</dbReference>
<sequence precursor="true">MKKLTSLVLAIGLGSAFVLAGCGSTNSKVSDGVNKMLDTTTQLSKAIDSGDQAKVKEVGPKLEDQWATFEDDVKKDNKDSYGKIEKYLDPTIAGSKAPQLDKEALNTLNNQLTDALKELANKTK</sequence>
<dbReference type="AlphaFoldDB" id="A0A0U1NUS9"/>
<evidence type="ECO:0000313" key="3">
    <source>
        <dbReference type="Proteomes" id="UP000199087"/>
    </source>
</evidence>
<feature type="signal peptide" evidence="1">
    <location>
        <begin position="1"/>
        <end position="20"/>
    </location>
</feature>
<organism evidence="2 3">
    <name type="scientific">Neobacillus massiliamazoniensis</name>
    <dbReference type="NCBI Taxonomy" id="1499688"/>
    <lineage>
        <taxon>Bacteria</taxon>
        <taxon>Bacillati</taxon>
        <taxon>Bacillota</taxon>
        <taxon>Bacilli</taxon>
        <taxon>Bacillales</taxon>
        <taxon>Bacillaceae</taxon>
        <taxon>Neobacillus</taxon>
    </lineage>
</organism>
<feature type="chain" id="PRO_5039405113" evidence="1">
    <location>
        <begin position="21"/>
        <end position="124"/>
    </location>
</feature>
<evidence type="ECO:0000256" key="1">
    <source>
        <dbReference type="SAM" id="SignalP"/>
    </source>
</evidence>